<evidence type="ECO:0000313" key="2">
    <source>
        <dbReference type="WBParaSite" id="JU765_v2.g12630.t1"/>
    </source>
</evidence>
<accession>A0AC34Q3J5</accession>
<evidence type="ECO:0000313" key="1">
    <source>
        <dbReference type="Proteomes" id="UP000887576"/>
    </source>
</evidence>
<proteinExistence type="predicted"/>
<protein>
    <submittedName>
        <fullName evidence="2">Dynein light chain</fullName>
    </submittedName>
</protein>
<organism evidence="1 2">
    <name type="scientific">Panagrolaimus sp. JU765</name>
    <dbReference type="NCBI Taxonomy" id="591449"/>
    <lineage>
        <taxon>Eukaryota</taxon>
        <taxon>Metazoa</taxon>
        <taxon>Ecdysozoa</taxon>
        <taxon>Nematoda</taxon>
        <taxon>Chromadorea</taxon>
        <taxon>Rhabditida</taxon>
        <taxon>Tylenchina</taxon>
        <taxon>Panagrolaimomorpha</taxon>
        <taxon>Panagrolaimoidea</taxon>
        <taxon>Panagrolaimidae</taxon>
        <taxon>Panagrolaimus</taxon>
    </lineage>
</organism>
<dbReference type="WBParaSite" id="JU765_v2.g12630.t1">
    <property type="protein sequence ID" value="JU765_v2.g12630.t1"/>
    <property type="gene ID" value="JU765_v2.g12630"/>
</dbReference>
<reference evidence="2" key="1">
    <citation type="submission" date="2022-11" db="UniProtKB">
        <authorList>
            <consortium name="WormBaseParasite"/>
        </authorList>
    </citation>
    <scope>IDENTIFICATION</scope>
</reference>
<name>A0AC34Q3J5_9BILA</name>
<sequence>MSNPKLKESKNVTETMWRTALQCVVDSVDGKRNYFEQSNFVKNKFDTLFGGVWCCIVSKIGGICANSDKGYILIDYNDSLFVIFKCRD</sequence>
<dbReference type="Proteomes" id="UP000887576">
    <property type="component" value="Unplaced"/>
</dbReference>